<dbReference type="RefSeq" id="WP_146297939.1">
    <property type="nucleotide sequence ID" value="NZ_CP042301.2"/>
</dbReference>
<dbReference type="CDD" id="cd03349">
    <property type="entry name" value="LbH_XAT"/>
    <property type="match status" value="1"/>
</dbReference>
<dbReference type="AlphaFoldDB" id="A0A5B8KUQ9"/>
<accession>A0A5B8KUQ9</accession>
<dbReference type="InterPro" id="IPR018357">
    <property type="entry name" value="Hexapep_transf_CS"/>
</dbReference>
<dbReference type="OrthoDB" id="9815592at2"/>
<dbReference type="PROSITE" id="PS00101">
    <property type="entry name" value="HEXAPEP_TRANSFERASES"/>
    <property type="match status" value="1"/>
</dbReference>
<evidence type="ECO:0000256" key="2">
    <source>
        <dbReference type="ARBA" id="ARBA00022679"/>
    </source>
</evidence>
<name>A0A5B8KUQ9_9HYPH</name>
<dbReference type="InterPro" id="IPR001451">
    <property type="entry name" value="Hexapep"/>
</dbReference>
<gene>
    <name evidence="5" type="ORF">FQ775_02270</name>
</gene>
<protein>
    <submittedName>
        <fullName evidence="5">Antibiotic acetyltransferase</fullName>
    </submittedName>
</protein>
<dbReference type="NCBIfam" id="TIGR03308">
    <property type="entry name" value="phn_thr-fam"/>
    <property type="match status" value="1"/>
</dbReference>
<dbReference type="Gene3D" id="2.160.10.10">
    <property type="entry name" value="Hexapeptide repeat proteins"/>
    <property type="match status" value="1"/>
</dbReference>
<evidence type="ECO:0000256" key="3">
    <source>
        <dbReference type="ARBA" id="ARBA00022737"/>
    </source>
</evidence>
<dbReference type="KEGG" id="niy:FQ775_02270"/>
<dbReference type="EMBL" id="CP042301">
    <property type="protein sequence ID" value="QDY99289.1"/>
    <property type="molecule type" value="Genomic_DNA"/>
</dbReference>
<evidence type="ECO:0000256" key="1">
    <source>
        <dbReference type="ARBA" id="ARBA00007274"/>
    </source>
</evidence>
<comment type="similarity">
    <text evidence="1">Belongs to the transferase hexapeptide repeat family.</text>
</comment>
<dbReference type="Pfam" id="PF00132">
    <property type="entry name" value="Hexapep"/>
    <property type="match status" value="1"/>
</dbReference>
<evidence type="ECO:0000313" key="5">
    <source>
        <dbReference type="EMBL" id="QDY99289.1"/>
    </source>
</evidence>
<dbReference type="GO" id="GO:0016746">
    <property type="term" value="F:acyltransferase activity"/>
    <property type="evidence" value="ECO:0007669"/>
    <property type="project" value="UniProtKB-KW"/>
</dbReference>
<dbReference type="Proteomes" id="UP000321389">
    <property type="component" value="Chromosome"/>
</dbReference>
<keyword evidence="2" id="KW-0808">Transferase</keyword>
<dbReference type="InterPro" id="IPR050179">
    <property type="entry name" value="Trans_hexapeptide_repeat"/>
</dbReference>
<dbReference type="PANTHER" id="PTHR43300">
    <property type="entry name" value="ACETYLTRANSFERASE"/>
    <property type="match status" value="1"/>
</dbReference>
<keyword evidence="3" id="KW-0677">Repeat</keyword>
<dbReference type="PANTHER" id="PTHR43300:SF11">
    <property type="entry name" value="ACETYLTRANSFERASE RV3034C-RELATED"/>
    <property type="match status" value="1"/>
</dbReference>
<proteinExistence type="inferred from homology"/>
<dbReference type="SUPFAM" id="SSF51161">
    <property type="entry name" value="Trimeric LpxA-like enzymes"/>
    <property type="match status" value="1"/>
</dbReference>
<organism evidence="5 6">
    <name type="scientific">Nitratireductor mangrovi</name>
    <dbReference type="NCBI Taxonomy" id="2599600"/>
    <lineage>
        <taxon>Bacteria</taxon>
        <taxon>Pseudomonadati</taxon>
        <taxon>Pseudomonadota</taxon>
        <taxon>Alphaproteobacteria</taxon>
        <taxon>Hyphomicrobiales</taxon>
        <taxon>Phyllobacteriaceae</taxon>
        <taxon>Nitratireductor</taxon>
    </lineage>
</organism>
<dbReference type="InterPro" id="IPR017694">
    <property type="entry name" value="Phosphonate_tfrase_rpt"/>
</dbReference>
<evidence type="ECO:0000313" key="6">
    <source>
        <dbReference type="Proteomes" id="UP000321389"/>
    </source>
</evidence>
<evidence type="ECO:0000256" key="4">
    <source>
        <dbReference type="ARBA" id="ARBA00023315"/>
    </source>
</evidence>
<keyword evidence="6" id="KW-1185">Reference proteome</keyword>
<reference evidence="5" key="1">
    <citation type="submission" date="2020-04" db="EMBL/GenBank/DDBJ databases">
        <title>Nitratireductor sp. nov. isolated from mangrove soil.</title>
        <authorList>
            <person name="Ye Y."/>
        </authorList>
    </citation>
    <scope>NUCLEOTIDE SEQUENCE</scope>
    <source>
        <strain evidence="5">SY7</strain>
    </source>
</reference>
<sequence>MSEASDLRFTDPAPRIHSTAVLKGCRLGRHVAVGERVILREVEVGNFSYFERHGEAIYAGIGKFCSIAANTRINALEHPLDRLTTHKLSYRPNEYFRYLGVDGAFRERRRQKRVSIGHDVWIGHGAVVLPGVTIGDGAVVGANAVVTRDVEPYTIVAGAPARLLRPRFQPDIAARIAALGWWHWPDEKLFEAVPDMQVLPITDFLDKWERR</sequence>
<dbReference type="InterPro" id="IPR011004">
    <property type="entry name" value="Trimer_LpxA-like_sf"/>
</dbReference>
<keyword evidence="4" id="KW-0012">Acyltransferase</keyword>